<dbReference type="PANTHER" id="PTHR47784">
    <property type="entry name" value="STEROL UPTAKE CONTROL PROTEIN 2"/>
    <property type="match status" value="1"/>
</dbReference>
<dbReference type="Pfam" id="PF00172">
    <property type="entry name" value="Zn_clus"/>
    <property type="match status" value="1"/>
</dbReference>
<dbReference type="SUPFAM" id="SSF57701">
    <property type="entry name" value="Zn2/Cys6 DNA-binding domain"/>
    <property type="match status" value="1"/>
</dbReference>
<dbReference type="EMBL" id="MU001703">
    <property type="protein sequence ID" value="KAF2452812.1"/>
    <property type="molecule type" value="Genomic_DNA"/>
</dbReference>
<sequence>MNDSASGRSKPHTRKKHRKSRAGCLPCKRRHIKCDEGRPRCINCSDYDLECEYKQHIIQYESPYPATSRPRSSAASASNTPPLETPAPAPAPAPASSAQPPSTLNIADLELLHHWMSTNIITFDPVRTRILKTEFPRRGFRHPFLLRGLFAVSAMHLAYLHARSDPSTSHCYAVRAAEHQHIALGEFRAALARGIDEGNYEAVFCFACVLVPIAFVSEKGEEEGRCDEGECRSSGSGGPGQGGRAGGAVEGIVKVMSMIRGCVPVFDPWRERIKQGPLGSFTYDPMRTRPPVPVPELAFLRAMIEQGDTAAAASVGTEADMEIGMETPSSTSSSSDAFPLPTPASMLGLGPQPAPLSPQAALGVAFTELETTFSRKIQAREIQRDGFAAVCVWPAAVPPEYMKLLRQREPRALVLLAYFAMLLHDYDRRWILDGWARRVVMSVECLLREEWRHWLEWPKQMVELEPPELSQAER</sequence>
<dbReference type="Gene3D" id="4.10.240.10">
    <property type="entry name" value="Zn(2)-C6 fungal-type DNA-binding domain"/>
    <property type="match status" value="1"/>
</dbReference>
<evidence type="ECO:0000259" key="3">
    <source>
        <dbReference type="PROSITE" id="PS50048"/>
    </source>
</evidence>
<dbReference type="PANTHER" id="PTHR47784:SF5">
    <property type="entry name" value="STEROL UPTAKE CONTROL PROTEIN 2"/>
    <property type="match status" value="1"/>
</dbReference>
<dbReference type="GO" id="GO:0008270">
    <property type="term" value="F:zinc ion binding"/>
    <property type="evidence" value="ECO:0007669"/>
    <property type="project" value="InterPro"/>
</dbReference>
<feature type="compositionally biased region" description="Gly residues" evidence="2">
    <location>
        <begin position="235"/>
        <end position="245"/>
    </location>
</feature>
<reference evidence="4" key="1">
    <citation type="journal article" date="2020" name="Stud. Mycol.">
        <title>101 Dothideomycetes genomes: a test case for predicting lifestyles and emergence of pathogens.</title>
        <authorList>
            <person name="Haridas S."/>
            <person name="Albert R."/>
            <person name="Binder M."/>
            <person name="Bloem J."/>
            <person name="Labutti K."/>
            <person name="Salamov A."/>
            <person name="Andreopoulos B."/>
            <person name="Baker S."/>
            <person name="Barry K."/>
            <person name="Bills G."/>
            <person name="Bluhm B."/>
            <person name="Cannon C."/>
            <person name="Castanera R."/>
            <person name="Culley D."/>
            <person name="Daum C."/>
            <person name="Ezra D."/>
            <person name="Gonzalez J."/>
            <person name="Henrissat B."/>
            <person name="Kuo A."/>
            <person name="Liang C."/>
            <person name="Lipzen A."/>
            <person name="Lutzoni F."/>
            <person name="Magnuson J."/>
            <person name="Mondo S."/>
            <person name="Nolan M."/>
            <person name="Ohm R."/>
            <person name="Pangilinan J."/>
            <person name="Park H.-J."/>
            <person name="Ramirez L."/>
            <person name="Alfaro M."/>
            <person name="Sun H."/>
            <person name="Tritt A."/>
            <person name="Yoshinaga Y."/>
            <person name="Zwiers L.-H."/>
            <person name="Turgeon B."/>
            <person name="Goodwin S."/>
            <person name="Spatafora J."/>
            <person name="Crous P."/>
            <person name="Grigoriev I."/>
        </authorList>
    </citation>
    <scope>NUCLEOTIDE SEQUENCE</scope>
    <source>
        <strain evidence="4">ATCC 16933</strain>
    </source>
</reference>
<feature type="compositionally biased region" description="Pro residues" evidence="2">
    <location>
        <begin position="83"/>
        <end position="93"/>
    </location>
</feature>
<evidence type="ECO:0000256" key="1">
    <source>
        <dbReference type="ARBA" id="ARBA00023242"/>
    </source>
</evidence>
<proteinExistence type="predicted"/>
<feature type="compositionally biased region" description="Basic residues" evidence="2">
    <location>
        <begin position="9"/>
        <end position="22"/>
    </location>
</feature>
<evidence type="ECO:0000313" key="4">
    <source>
        <dbReference type="EMBL" id="KAF2452812.1"/>
    </source>
</evidence>
<dbReference type="InterPro" id="IPR001138">
    <property type="entry name" value="Zn2Cys6_DnaBD"/>
</dbReference>
<protein>
    <recommendedName>
        <fullName evidence="3">Zn(2)-C6 fungal-type domain-containing protein</fullName>
    </recommendedName>
</protein>
<feature type="compositionally biased region" description="Low complexity" evidence="2">
    <location>
        <begin position="64"/>
        <end position="82"/>
    </location>
</feature>
<dbReference type="GO" id="GO:0001228">
    <property type="term" value="F:DNA-binding transcription activator activity, RNA polymerase II-specific"/>
    <property type="evidence" value="ECO:0007669"/>
    <property type="project" value="TreeGrafter"/>
</dbReference>
<feature type="region of interest" description="Disordered" evidence="2">
    <location>
        <begin position="64"/>
        <end position="100"/>
    </location>
</feature>
<feature type="region of interest" description="Disordered" evidence="2">
    <location>
        <begin position="224"/>
        <end position="245"/>
    </location>
</feature>
<dbReference type="CDD" id="cd00067">
    <property type="entry name" value="GAL4"/>
    <property type="match status" value="1"/>
</dbReference>
<keyword evidence="5" id="KW-1185">Reference proteome</keyword>
<evidence type="ECO:0000256" key="2">
    <source>
        <dbReference type="SAM" id="MobiDB-lite"/>
    </source>
</evidence>
<dbReference type="InterPro" id="IPR036864">
    <property type="entry name" value="Zn2-C6_fun-type_DNA-bd_sf"/>
</dbReference>
<evidence type="ECO:0000313" key="5">
    <source>
        <dbReference type="Proteomes" id="UP000799766"/>
    </source>
</evidence>
<name>A0A6A6NM51_9PEZI</name>
<dbReference type="PROSITE" id="PS50048">
    <property type="entry name" value="ZN2_CY6_FUNGAL_2"/>
    <property type="match status" value="1"/>
</dbReference>
<dbReference type="PROSITE" id="PS00463">
    <property type="entry name" value="ZN2_CY6_FUNGAL_1"/>
    <property type="match status" value="1"/>
</dbReference>
<keyword evidence="1" id="KW-0539">Nucleus</keyword>
<organism evidence="4 5">
    <name type="scientific">Lineolata rhizophorae</name>
    <dbReference type="NCBI Taxonomy" id="578093"/>
    <lineage>
        <taxon>Eukaryota</taxon>
        <taxon>Fungi</taxon>
        <taxon>Dikarya</taxon>
        <taxon>Ascomycota</taxon>
        <taxon>Pezizomycotina</taxon>
        <taxon>Dothideomycetes</taxon>
        <taxon>Dothideomycetes incertae sedis</taxon>
        <taxon>Lineolatales</taxon>
        <taxon>Lineolataceae</taxon>
        <taxon>Lineolata</taxon>
    </lineage>
</organism>
<dbReference type="AlphaFoldDB" id="A0A6A6NM51"/>
<dbReference type="Proteomes" id="UP000799766">
    <property type="component" value="Unassembled WGS sequence"/>
</dbReference>
<gene>
    <name evidence="4" type="ORF">BDY21DRAFT_424866</name>
</gene>
<accession>A0A6A6NM51</accession>
<dbReference type="InterPro" id="IPR053157">
    <property type="entry name" value="Sterol_Uptake_Regulator"/>
</dbReference>
<feature type="region of interest" description="Disordered" evidence="2">
    <location>
        <begin position="1"/>
        <end position="22"/>
    </location>
</feature>
<feature type="domain" description="Zn(2)-C6 fungal-type" evidence="3">
    <location>
        <begin position="23"/>
        <end position="53"/>
    </location>
</feature>
<dbReference type="OrthoDB" id="416217at2759"/>
<dbReference type="SMART" id="SM00066">
    <property type="entry name" value="GAL4"/>
    <property type="match status" value="1"/>
</dbReference>